<dbReference type="EMBL" id="JAKGAS010000002">
    <property type="protein sequence ID" value="MCF2947612.1"/>
    <property type="molecule type" value="Genomic_DNA"/>
</dbReference>
<dbReference type="RefSeq" id="WP_235311132.1">
    <property type="nucleotide sequence ID" value="NZ_JAKGAS010000002.1"/>
</dbReference>
<accession>A0ABS9D595</accession>
<reference evidence="1 2" key="1">
    <citation type="submission" date="2022-01" db="EMBL/GenBank/DDBJ databases">
        <title>Paraglaciecola sp. G1-23.</title>
        <authorList>
            <person name="Jin M.S."/>
            <person name="Han D.M."/>
            <person name="Kim H.M."/>
            <person name="Jeon C.O."/>
        </authorList>
    </citation>
    <scope>NUCLEOTIDE SEQUENCE [LARGE SCALE GENOMIC DNA]</scope>
    <source>
        <strain evidence="1 2">G1-23</strain>
    </source>
</reference>
<protein>
    <recommendedName>
        <fullName evidence="3">Lacal_2735 family protein</fullName>
    </recommendedName>
</protein>
<dbReference type="Proteomes" id="UP001521137">
    <property type="component" value="Unassembled WGS sequence"/>
</dbReference>
<evidence type="ECO:0000313" key="2">
    <source>
        <dbReference type="Proteomes" id="UP001521137"/>
    </source>
</evidence>
<proteinExistence type="predicted"/>
<keyword evidence="2" id="KW-1185">Reference proteome</keyword>
<organism evidence="1 2">
    <name type="scientific">Paraglaciecola algarum</name>
    <dbReference type="NCBI Taxonomy" id="3050085"/>
    <lineage>
        <taxon>Bacteria</taxon>
        <taxon>Pseudomonadati</taxon>
        <taxon>Pseudomonadota</taxon>
        <taxon>Gammaproteobacteria</taxon>
        <taxon>Alteromonadales</taxon>
        <taxon>Alteromonadaceae</taxon>
        <taxon>Paraglaciecola</taxon>
    </lineage>
</organism>
<sequence length="57" mass="6697">MDLNQGRLKTLMKNTDKTFEQYKQHPDSKDYALAYEHAKIELNEYLAAIRQSSSHPK</sequence>
<evidence type="ECO:0008006" key="3">
    <source>
        <dbReference type="Google" id="ProtNLM"/>
    </source>
</evidence>
<evidence type="ECO:0000313" key="1">
    <source>
        <dbReference type="EMBL" id="MCF2947612.1"/>
    </source>
</evidence>
<comment type="caution">
    <text evidence="1">The sequence shown here is derived from an EMBL/GenBank/DDBJ whole genome shotgun (WGS) entry which is preliminary data.</text>
</comment>
<gene>
    <name evidence="1" type="ORF">L0668_05790</name>
</gene>
<name>A0ABS9D595_9ALTE</name>